<gene>
    <name evidence="2" type="ORF">NCTC10113_01416</name>
</gene>
<dbReference type="EMBL" id="LR214939">
    <property type="protein sequence ID" value="VEU56507.1"/>
    <property type="molecule type" value="Genomic_DNA"/>
</dbReference>
<evidence type="ECO:0000256" key="1">
    <source>
        <dbReference type="ARBA" id="ARBA00001946"/>
    </source>
</evidence>
<organism evidence="2">
    <name type="scientific">Metamycoplasma salivarium</name>
    <name type="common">Mycoplasma salivarium</name>
    <dbReference type="NCBI Taxonomy" id="2124"/>
    <lineage>
        <taxon>Bacteria</taxon>
        <taxon>Bacillati</taxon>
        <taxon>Mycoplasmatota</taxon>
        <taxon>Mycoplasmoidales</taxon>
        <taxon>Metamycoplasmataceae</taxon>
        <taxon>Metamycoplasma</taxon>
    </lineage>
</organism>
<dbReference type="GO" id="GO:0005829">
    <property type="term" value="C:cytosol"/>
    <property type="evidence" value="ECO:0007669"/>
    <property type="project" value="TreeGrafter"/>
</dbReference>
<dbReference type="PROSITE" id="PS01228">
    <property type="entry name" value="COF_1"/>
    <property type="match status" value="1"/>
</dbReference>
<reference evidence="2" key="1">
    <citation type="submission" date="2019-01" db="EMBL/GenBank/DDBJ databases">
        <authorList>
            <consortium name="Pathogen Informatics"/>
        </authorList>
    </citation>
    <scope>NUCLEOTIDE SEQUENCE [LARGE SCALE GENOMIC DNA]</scope>
    <source>
        <strain evidence="2">NCTC10113</strain>
    </source>
</reference>
<dbReference type="GO" id="GO:0000287">
    <property type="term" value="F:magnesium ion binding"/>
    <property type="evidence" value="ECO:0007669"/>
    <property type="project" value="TreeGrafter"/>
</dbReference>
<sequence>MENNDLLIFKVTNNKKPIIFSDVDGTLYNDFNILDETKKDISFAQKNMADFNICTGNPVFERMLNVSNEVNANYLIASSGSQIYDLKQNKIIKTWPMSFENLKKILDFIKNEDVQMLFWDNENYYFTNENYYRNNEIILHHFLNIDSIQLIKMLKNIIMRK</sequence>
<dbReference type="InterPro" id="IPR023214">
    <property type="entry name" value="HAD_sf"/>
</dbReference>
<dbReference type="Gene3D" id="3.40.50.1000">
    <property type="entry name" value="HAD superfamily/HAD-like"/>
    <property type="match status" value="1"/>
</dbReference>
<dbReference type="PANTHER" id="PTHR10000:SF8">
    <property type="entry name" value="HAD SUPERFAMILY HYDROLASE-LIKE, TYPE 3"/>
    <property type="match status" value="1"/>
</dbReference>
<accession>A0A448ZZ37</accession>
<geneLocation type="plasmid" evidence="2">
    <name>2</name>
</geneLocation>
<dbReference type="Gene3D" id="3.30.1240.10">
    <property type="match status" value="1"/>
</dbReference>
<dbReference type="InterPro" id="IPR036412">
    <property type="entry name" value="HAD-like_sf"/>
</dbReference>
<dbReference type="PANTHER" id="PTHR10000">
    <property type="entry name" value="PHOSPHOSERINE PHOSPHATASE"/>
    <property type="match status" value="1"/>
</dbReference>
<keyword evidence="2" id="KW-0614">Plasmid</keyword>
<evidence type="ECO:0000313" key="2">
    <source>
        <dbReference type="EMBL" id="VEU56507.1"/>
    </source>
</evidence>
<dbReference type="SUPFAM" id="SSF56784">
    <property type="entry name" value="HAD-like"/>
    <property type="match status" value="1"/>
</dbReference>
<comment type="cofactor">
    <cofactor evidence="1">
        <name>Mg(2+)</name>
        <dbReference type="ChEBI" id="CHEBI:18420"/>
    </cofactor>
</comment>
<dbReference type="GO" id="GO:0016791">
    <property type="term" value="F:phosphatase activity"/>
    <property type="evidence" value="ECO:0007669"/>
    <property type="project" value="TreeGrafter"/>
</dbReference>
<dbReference type="AlphaFoldDB" id="A0A448ZZ37"/>
<dbReference type="Pfam" id="PF08282">
    <property type="entry name" value="Hydrolase_3"/>
    <property type="match status" value="1"/>
</dbReference>
<proteinExistence type="predicted"/>
<keyword evidence="2" id="KW-0378">Hydrolase</keyword>
<name>A0A448ZZ37_METSV</name>
<dbReference type="RefSeq" id="WP_029670622.1">
    <property type="nucleotide sequence ID" value="NZ_LR214938.2"/>
</dbReference>
<protein>
    <submittedName>
        <fullName evidence="2">Cof-like hydrolase</fullName>
    </submittedName>
</protein>